<dbReference type="EMBL" id="KV919063">
    <property type="protein sequence ID" value="OSX72424.1"/>
    <property type="molecule type" value="Genomic_DNA"/>
</dbReference>
<accession>A0A1X6NUW0</accession>
<dbReference type="InterPro" id="IPR021720">
    <property type="entry name" value="Malectin_dom"/>
</dbReference>
<dbReference type="AlphaFoldDB" id="A0A1X6NUW0"/>
<gene>
    <name evidence="3" type="ORF">BU14_0438s0019</name>
</gene>
<proteinExistence type="predicted"/>
<evidence type="ECO:0000256" key="1">
    <source>
        <dbReference type="SAM" id="MobiDB-lite"/>
    </source>
</evidence>
<sequence>MKRTAKSVAKPTTKPAAKPTLGPFMTPTAQSPAKPRGSPGSALVYFINCGGGATGAWAADQYYSVGSLAWGPPTASKPVVNRQRYAPSGKLSYTLPLHEKGRAYRIKVYWAELHFNAPGKRVMDVAVAADGRAATAAFSGIDVLKSVGRQGRVLSRTYPPPSSPPLAADDTIVVSVAGVRGEPFLTALQVVDGGPAPALPNAGASAAAAPWSTAFNCGGGALTGDGAVDGDGGVAYAPDGAWSTPSSAWGSPRADLPPVLRSQRYAPVGVPLTYTLRVPRAGRYALRAAFVELYHTAPAQRLLSVHVGGDGDGDDGGGGDGDGEARLTRLARGIDVWAAAVNASTPVVIATRTGGEVTASHTVVVRVTASRGGAMVSSLRLTRVKPE</sequence>
<organism evidence="3 4">
    <name type="scientific">Porphyra umbilicalis</name>
    <name type="common">Purple laver</name>
    <name type="synonym">Red alga</name>
    <dbReference type="NCBI Taxonomy" id="2786"/>
    <lineage>
        <taxon>Eukaryota</taxon>
        <taxon>Rhodophyta</taxon>
        <taxon>Bangiophyceae</taxon>
        <taxon>Bangiales</taxon>
        <taxon>Bangiaceae</taxon>
        <taxon>Porphyra</taxon>
    </lineage>
</organism>
<keyword evidence="4" id="KW-1185">Reference proteome</keyword>
<evidence type="ECO:0000313" key="4">
    <source>
        <dbReference type="Proteomes" id="UP000218209"/>
    </source>
</evidence>
<protein>
    <recommendedName>
        <fullName evidence="2">Malectin domain-containing protein</fullName>
    </recommendedName>
</protein>
<dbReference type="Pfam" id="PF11721">
    <property type="entry name" value="Malectin"/>
    <property type="match status" value="1"/>
</dbReference>
<evidence type="ECO:0000259" key="2">
    <source>
        <dbReference type="Pfam" id="PF11721"/>
    </source>
</evidence>
<dbReference type="Gene3D" id="2.60.120.430">
    <property type="entry name" value="Galactose-binding lectin"/>
    <property type="match status" value="2"/>
</dbReference>
<feature type="domain" description="Malectin" evidence="2">
    <location>
        <begin position="72"/>
        <end position="158"/>
    </location>
</feature>
<evidence type="ECO:0000313" key="3">
    <source>
        <dbReference type="EMBL" id="OSX72424.1"/>
    </source>
</evidence>
<dbReference type="Proteomes" id="UP000218209">
    <property type="component" value="Unassembled WGS sequence"/>
</dbReference>
<feature type="region of interest" description="Disordered" evidence="1">
    <location>
        <begin position="1"/>
        <end position="36"/>
    </location>
</feature>
<feature type="compositionally biased region" description="Low complexity" evidence="1">
    <location>
        <begin position="9"/>
        <end position="20"/>
    </location>
</feature>
<reference evidence="3 4" key="1">
    <citation type="submission" date="2017-03" db="EMBL/GenBank/DDBJ databases">
        <title>WGS assembly of Porphyra umbilicalis.</title>
        <authorList>
            <person name="Brawley S.H."/>
            <person name="Blouin N.A."/>
            <person name="Ficko-Blean E."/>
            <person name="Wheeler G.L."/>
            <person name="Lohr M."/>
            <person name="Goodson H.V."/>
            <person name="Jenkins J.W."/>
            <person name="Blaby-Haas C.E."/>
            <person name="Helliwell K.E."/>
            <person name="Chan C."/>
            <person name="Marriage T."/>
            <person name="Bhattacharya D."/>
            <person name="Klein A.S."/>
            <person name="Badis Y."/>
            <person name="Brodie J."/>
            <person name="Cao Y."/>
            <person name="Collen J."/>
            <person name="Dittami S.M."/>
            <person name="Gachon C.M."/>
            <person name="Green B.R."/>
            <person name="Karpowicz S."/>
            <person name="Kim J.W."/>
            <person name="Kudahl U."/>
            <person name="Lin S."/>
            <person name="Michel G."/>
            <person name="Mittag M."/>
            <person name="Olson B.J."/>
            <person name="Pangilinan J."/>
            <person name="Peng Y."/>
            <person name="Qiu H."/>
            <person name="Shu S."/>
            <person name="Singer J.T."/>
            <person name="Smith A.G."/>
            <person name="Sprecher B.N."/>
            <person name="Wagner V."/>
            <person name="Wang W."/>
            <person name="Wang Z.-Y."/>
            <person name="Yan J."/>
            <person name="Yarish C."/>
            <person name="Zoeuner-Riek S."/>
            <person name="Zhuang Y."/>
            <person name="Zou Y."/>
            <person name="Lindquist E.A."/>
            <person name="Grimwood J."/>
            <person name="Barry K."/>
            <person name="Rokhsar D.S."/>
            <person name="Schmutz J."/>
            <person name="Stiller J.W."/>
            <person name="Grossman A.R."/>
            <person name="Prochnik S.E."/>
        </authorList>
    </citation>
    <scope>NUCLEOTIDE SEQUENCE [LARGE SCALE GENOMIC DNA]</scope>
    <source>
        <strain evidence="3">4086291</strain>
    </source>
</reference>
<name>A0A1X6NUW0_PORUM</name>